<dbReference type="AlphaFoldDB" id="A0AAU9ECT3"/>
<dbReference type="Gene3D" id="3.90.1150.10">
    <property type="entry name" value="Aspartate Aminotransferase, domain 1"/>
    <property type="match status" value="1"/>
</dbReference>
<evidence type="ECO:0000256" key="5">
    <source>
        <dbReference type="ARBA" id="ARBA00022898"/>
    </source>
</evidence>
<comment type="similarity">
    <text evidence="7">Belongs to the class-I pyridoxal-phosphate-dependent aminotransferase family.</text>
</comment>
<comment type="catalytic activity">
    <reaction evidence="6">
        <text>(2S,6S)-2,6-diaminopimelate + 2-oxoglutarate = (S)-2,3,4,5-tetrahydrodipicolinate + L-glutamate + H2O + H(+)</text>
        <dbReference type="Rhea" id="RHEA:23988"/>
        <dbReference type="ChEBI" id="CHEBI:15377"/>
        <dbReference type="ChEBI" id="CHEBI:15378"/>
        <dbReference type="ChEBI" id="CHEBI:16810"/>
        <dbReference type="ChEBI" id="CHEBI:16845"/>
        <dbReference type="ChEBI" id="CHEBI:29985"/>
        <dbReference type="ChEBI" id="CHEBI:57609"/>
        <dbReference type="EC" id="2.6.1.83"/>
    </reaction>
</comment>
<dbReference type="Pfam" id="PF00155">
    <property type="entry name" value="Aminotran_1_2"/>
    <property type="match status" value="1"/>
</dbReference>
<evidence type="ECO:0000313" key="9">
    <source>
        <dbReference type="EMBL" id="BEQ14956.1"/>
    </source>
</evidence>
<evidence type="ECO:0000256" key="2">
    <source>
        <dbReference type="ARBA" id="ARBA00004982"/>
    </source>
</evidence>
<comment type="cofactor">
    <cofactor evidence="1 7">
        <name>pyridoxal 5'-phosphate</name>
        <dbReference type="ChEBI" id="CHEBI:597326"/>
    </cofactor>
</comment>
<name>A0AAU9ECT3_9BACT</name>
<dbReference type="InterPro" id="IPR050881">
    <property type="entry name" value="LL-DAP_aminotransferase"/>
</dbReference>
<evidence type="ECO:0000256" key="6">
    <source>
        <dbReference type="ARBA" id="ARBA00051934"/>
    </source>
</evidence>
<organism evidence="9 10">
    <name type="scientific">Desulfoferula mesophila</name>
    <dbReference type="NCBI Taxonomy" id="3058419"/>
    <lineage>
        <taxon>Bacteria</taxon>
        <taxon>Pseudomonadati</taxon>
        <taxon>Thermodesulfobacteriota</taxon>
        <taxon>Desulfarculia</taxon>
        <taxon>Desulfarculales</taxon>
        <taxon>Desulfarculaceae</taxon>
        <taxon>Desulfoferula</taxon>
    </lineage>
</organism>
<sequence>MEIIRAQRLQKLPPYLFKEIDRLRDEVRSQGVDIIDLGVGDPDQPTPANVIKRLNEAAADPSTHKYPAYSGMNRFRASAAAWYKRRFDVDLVPEKEVITLIGSKEGLAHFPLAFVNPGDVVLVPSPAYPVYNSSTIMAGGVPVEMPLTKDNGFLPDLAAIDPATAKAAKIMVVNYPNNPTAAVADADFYQRLVEFALANSIIVVSDAAYTEMAFDGYKPLSFMQTPGAMEVGIEFHSLSKTYNMTGWRLGFAVGNAELVGGLGQVKSQIDSGAFDAVQIAGIEALEGDQSSLDDMRALYTKRRDVLVEGLQGLGLEVEKPKATFYVWCATPKGMKSADFTKRLLSECGIVTTPGNGFGAPGESYVRFALTVDKTRMAEALERMKKLEL</sequence>
<comment type="pathway">
    <text evidence="2">Amino-acid biosynthesis; L-lysine biosynthesis via DAP pathway; LL-2,6-diaminopimelate from (S)-tetrahydrodipicolinate (aminotransferase route): step 1/1.</text>
</comment>
<evidence type="ECO:0000256" key="4">
    <source>
        <dbReference type="ARBA" id="ARBA00022679"/>
    </source>
</evidence>
<dbReference type="InterPro" id="IPR015422">
    <property type="entry name" value="PyrdxlP-dep_Trfase_small"/>
</dbReference>
<dbReference type="InterPro" id="IPR015421">
    <property type="entry name" value="PyrdxlP-dep_Trfase_major"/>
</dbReference>
<keyword evidence="5" id="KW-0663">Pyridoxal phosphate</keyword>
<evidence type="ECO:0000256" key="7">
    <source>
        <dbReference type="RuleBase" id="RU000481"/>
    </source>
</evidence>
<dbReference type="HAMAP" id="MF_01642">
    <property type="entry name" value="DapL_aminotrans_1"/>
    <property type="match status" value="1"/>
</dbReference>
<dbReference type="InterPro" id="IPR004838">
    <property type="entry name" value="NHTrfase_class1_PyrdxlP-BS"/>
</dbReference>
<dbReference type="NCBIfam" id="TIGR03540">
    <property type="entry name" value="DapC_direct"/>
    <property type="match status" value="1"/>
</dbReference>
<dbReference type="EC" id="2.6.1.-" evidence="7"/>
<dbReference type="Proteomes" id="UP001366166">
    <property type="component" value="Chromosome"/>
</dbReference>
<dbReference type="InterPro" id="IPR019942">
    <property type="entry name" value="DapL/ALD1"/>
</dbReference>
<dbReference type="SUPFAM" id="SSF53383">
    <property type="entry name" value="PLP-dependent transferases"/>
    <property type="match status" value="1"/>
</dbReference>
<dbReference type="Gene3D" id="3.40.640.10">
    <property type="entry name" value="Type I PLP-dependent aspartate aminotransferase-like (Major domain)"/>
    <property type="match status" value="1"/>
</dbReference>
<dbReference type="CDD" id="cd00609">
    <property type="entry name" value="AAT_like"/>
    <property type="match status" value="1"/>
</dbReference>
<accession>A0AAU9ECT3</accession>
<dbReference type="InterPro" id="IPR004839">
    <property type="entry name" value="Aminotransferase_I/II_large"/>
</dbReference>
<reference evidence="10" key="1">
    <citation type="journal article" date="2023" name="Arch. Microbiol.">
        <title>Desulfoferula mesophilus gen. nov. sp. nov., a mesophilic sulfate-reducing bacterium isolated from a brackish lake sediment.</title>
        <authorList>
            <person name="Watanabe T."/>
            <person name="Yabe T."/>
            <person name="Tsuji J.M."/>
            <person name="Fukui M."/>
        </authorList>
    </citation>
    <scope>NUCLEOTIDE SEQUENCE [LARGE SCALE GENOMIC DNA]</scope>
    <source>
        <strain evidence="10">12FAK</strain>
    </source>
</reference>
<dbReference type="EMBL" id="AP028679">
    <property type="protein sequence ID" value="BEQ14956.1"/>
    <property type="molecule type" value="Genomic_DNA"/>
</dbReference>
<dbReference type="GO" id="GO:0030170">
    <property type="term" value="F:pyridoxal phosphate binding"/>
    <property type="evidence" value="ECO:0007669"/>
    <property type="project" value="InterPro"/>
</dbReference>
<dbReference type="InterPro" id="IPR019881">
    <property type="entry name" value="DAP-NH2Trfase_DapL_Desulfo"/>
</dbReference>
<dbReference type="GO" id="GO:0010285">
    <property type="term" value="F:L,L-diaminopimelate aminotransferase activity"/>
    <property type="evidence" value="ECO:0007669"/>
    <property type="project" value="UniProtKB-EC"/>
</dbReference>
<evidence type="ECO:0000256" key="1">
    <source>
        <dbReference type="ARBA" id="ARBA00001933"/>
    </source>
</evidence>
<dbReference type="InterPro" id="IPR015424">
    <property type="entry name" value="PyrdxlP-dep_Trfase"/>
</dbReference>
<keyword evidence="3 7" id="KW-0032">Aminotransferase</keyword>
<evidence type="ECO:0000256" key="3">
    <source>
        <dbReference type="ARBA" id="ARBA00022576"/>
    </source>
</evidence>
<dbReference type="KEGG" id="dmp:FAK_20220"/>
<dbReference type="PANTHER" id="PTHR42832">
    <property type="entry name" value="AMINO ACID AMINOTRANSFERASE"/>
    <property type="match status" value="1"/>
</dbReference>
<gene>
    <name evidence="9" type="ORF">FAK_20220</name>
</gene>
<dbReference type="RefSeq" id="WP_338606627.1">
    <property type="nucleotide sequence ID" value="NZ_AP028679.1"/>
</dbReference>
<dbReference type="PROSITE" id="PS00105">
    <property type="entry name" value="AA_TRANSFER_CLASS_1"/>
    <property type="match status" value="1"/>
</dbReference>
<keyword evidence="4 7" id="KW-0808">Transferase</keyword>
<evidence type="ECO:0000313" key="10">
    <source>
        <dbReference type="Proteomes" id="UP001366166"/>
    </source>
</evidence>
<dbReference type="NCBIfam" id="NF006756">
    <property type="entry name" value="PRK09276.1"/>
    <property type="match status" value="1"/>
</dbReference>
<feature type="domain" description="Aminotransferase class I/classII large" evidence="8">
    <location>
        <begin position="33"/>
        <end position="382"/>
    </location>
</feature>
<evidence type="ECO:0000259" key="8">
    <source>
        <dbReference type="Pfam" id="PF00155"/>
    </source>
</evidence>
<proteinExistence type="inferred from homology"/>
<protein>
    <recommendedName>
        <fullName evidence="7">Aminotransferase</fullName>
        <ecNumber evidence="7">2.6.1.-</ecNumber>
    </recommendedName>
</protein>
<dbReference type="GO" id="GO:0009089">
    <property type="term" value="P:lysine biosynthetic process via diaminopimelate"/>
    <property type="evidence" value="ECO:0007669"/>
    <property type="project" value="InterPro"/>
</dbReference>
<keyword evidence="10" id="KW-1185">Reference proteome</keyword>
<dbReference type="PANTHER" id="PTHR42832:SF3">
    <property type="entry name" value="L-GLUTAMINE--4-(METHYLSULFANYL)-2-OXOBUTANOATE AMINOTRANSFERASE"/>
    <property type="match status" value="1"/>
</dbReference>